<organism evidence="2 3">
    <name type="scientific">Candidatus Acidianus copahuensis</name>
    <dbReference type="NCBI Taxonomy" id="1160895"/>
    <lineage>
        <taxon>Archaea</taxon>
        <taxon>Thermoproteota</taxon>
        <taxon>Thermoprotei</taxon>
        <taxon>Sulfolobales</taxon>
        <taxon>Sulfolobaceae</taxon>
        <taxon>Acidianus</taxon>
    </lineage>
</organism>
<accession>A0A031LT49</accession>
<dbReference type="AlphaFoldDB" id="A0A031LT49"/>
<keyword evidence="1" id="KW-1133">Transmembrane helix</keyword>
<comment type="caution">
    <text evidence="2">The sequence shown here is derived from an EMBL/GenBank/DDBJ whole genome shotgun (WGS) entry which is preliminary data.</text>
</comment>
<keyword evidence="3" id="KW-1185">Reference proteome</keyword>
<reference evidence="2 3" key="1">
    <citation type="submission" date="2014-03" db="EMBL/GenBank/DDBJ databases">
        <title>Draft genome sequence of the novel thermoacidophilic archaea Acidianus copahuensis ALE1 strain, isolated from Copahue volcanic area in Neuquen Argentina.</title>
        <authorList>
            <person name="Urbieta M.S."/>
            <person name="Rascovan N."/>
            <person name="Castro C."/>
            <person name="Revale S."/>
            <person name="Giaveno M.A."/>
            <person name="Vazquez M.P."/>
            <person name="Donati E.R."/>
        </authorList>
    </citation>
    <scope>NUCLEOTIDE SEQUENCE [LARGE SCALE GENOMIC DNA]</scope>
    <source>
        <strain evidence="2 3">ALE1</strain>
    </source>
</reference>
<dbReference type="Proteomes" id="UP000024332">
    <property type="component" value="Unassembled WGS sequence"/>
</dbReference>
<keyword evidence="1" id="KW-0812">Transmembrane</keyword>
<feature type="transmembrane region" description="Helical" evidence="1">
    <location>
        <begin position="45"/>
        <end position="65"/>
    </location>
</feature>
<evidence type="ECO:0000256" key="1">
    <source>
        <dbReference type="SAM" id="Phobius"/>
    </source>
</evidence>
<proteinExistence type="predicted"/>
<keyword evidence="1" id="KW-0472">Membrane</keyword>
<gene>
    <name evidence="2" type="ORF">CM19_00840</name>
</gene>
<evidence type="ECO:0000313" key="3">
    <source>
        <dbReference type="Proteomes" id="UP000024332"/>
    </source>
</evidence>
<protein>
    <submittedName>
        <fullName evidence="2">Uncharacterized protein</fullName>
    </submittedName>
</protein>
<evidence type="ECO:0000313" key="2">
    <source>
        <dbReference type="EMBL" id="EZQ11547.1"/>
    </source>
</evidence>
<feature type="transmembrane region" description="Helical" evidence="1">
    <location>
        <begin position="12"/>
        <end position="33"/>
    </location>
</feature>
<name>A0A031LT49_9CREN</name>
<sequence>MAYYVIAPFFSLFHGIIEGIIINLVGGTVAVLISSSEGKLGRAILGCGSVYIITTLAGLELLTLIKL</sequence>
<dbReference type="EMBL" id="JFZT01000014">
    <property type="protein sequence ID" value="EZQ11547.1"/>
    <property type="molecule type" value="Genomic_DNA"/>
</dbReference>